<evidence type="ECO:0000259" key="5">
    <source>
        <dbReference type="Pfam" id="PF02558"/>
    </source>
</evidence>
<dbReference type="InterPro" id="IPR051402">
    <property type="entry name" value="KPR-Related"/>
</dbReference>
<evidence type="ECO:0000256" key="2">
    <source>
        <dbReference type="ARBA" id="ARBA00022857"/>
    </source>
</evidence>
<dbReference type="InterPro" id="IPR003710">
    <property type="entry name" value="ApbA"/>
</dbReference>
<dbReference type="InterPro" id="IPR013752">
    <property type="entry name" value="KPA_reductase"/>
</dbReference>
<comment type="pathway">
    <text evidence="4">Cofactor biosynthesis; (R)-pantothenate biosynthesis; (R)-pantoate from 3-methyl-2-oxobutanoate: step 2/2.</text>
</comment>
<dbReference type="EC" id="1.1.1.169" evidence="4"/>
<evidence type="ECO:0000313" key="8">
    <source>
        <dbReference type="Proteomes" id="UP000199065"/>
    </source>
</evidence>
<comment type="catalytic activity">
    <reaction evidence="4">
        <text>(R)-pantoate + NADP(+) = 2-dehydropantoate + NADPH + H(+)</text>
        <dbReference type="Rhea" id="RHEA:16233"/>
        <dbReference type="ChEBI" id="CHEBI:11561"/>
        <dbReference type="ChEBI" id="CHEBI:15378"/>
        <dbReference type="ChEBI" id="CHEBI:15980"/>
        <dbReference type="ChEBI" id="CHEBI:57783"/>
        <dbReference type="ChEBI" id="CHEBI:58349"/>
        <dbReference type="EC" id="1.1.1.169"/>
    </reaction>
</comment>
<dbReference type="PANTHER" id="PTHR21708:SF26">
    <property type="entry name" value="2-DEHYDROPANTOATE 2-REDUCTASE"/>
    <property type="match status" value="1"/>
</dbReference>
<feature type="domain" description="Ketopantoate reductase C-terminal" evidence="6">
    <location>
        <begin position="188"/>
        <end position="313"/>
    </location>
</feature>
<keyword evidence="8" id="KW-1185">Reference proteome</keyword>
<accession>A0A1I2RUZ8</accession>
<name>A0A1I2RUZ8_9CORY</name>
<feature type="domain" description="Ketopantoate reductase N-terminal" evidence="5">
    <location>
        <begin position="3"/>
        <end position="155"/>
    </location>
</feature>
<evidence type="ECO:0000313" key="7">
    <source>
        <dbReference type="EMBL" id="SFG44362.1"/>
    </source>
</evidence>
<dbReference type="Gene3D" id="1.10.1040.10">
    <property type="entry name" value="N-(1-d-carboxylethyl)-l-norvaline Dehydrogenase, domain 2"/>
    <property type="match status" value="1"/>
</dbReference>
<protein>
    <recommendedName>
        <fullName evidence="4">2-dehydropantoate 2-reductase</fullName>
        <ecNumber evidence="4">1.1.1.169</ecNumber>
    </recommendedName>
    <alternativeName>
        <fullName evidence="4">Ketopantoate reductase</fullName>
    </alternativeName>
</protein>
<dbReference type="Gene3D" id="3.40.50.720">
    <property type="entry name" value="NAD(P)-binding Rossmann-like Domain"/>
    <property type="match status" value="1"/>
</dbReference>
<evidence type="ECO:0000259" key="6">
    <source>
        <dbReference type="Pfam" id="PF08546"/>
    </source>
</evidence>
<sequence>MRISIIGPGAVGGFFAAGLAQAGHEVELVARGRSLDMLRTRGLQVYRSASDSTEIVQVPGVTQVGEYFGQQPDVIFHATKAGALVETLQAVAANSLARGVPVALTQNAVEAPDIAAEILGAENILAGVVRGFFHHLGPAELSHADGPSSYQVGALVENSPAAAVVPGIVDALESAGISATVEDNPVGAVWEKAMFVSCFGVLGAATDYRDGSGKVVSPGLQVVRGTYRDTFVALMKEMLSTARAHGVSLDDGVITRVLNFADQMPAEATSSMQRDIAAGLEGELEAQLGAISRIAKQHGVDVRLHDFFYTYLQEQLQRSP</sequence>
<dbReference type="InterPro" id="IPR008927">
    <property type="entry name" value="6-PGluconate_DH-like_C_sf"/>
</dbReference>
<dbReference type="NCBIfam" id="TIGR00745">
    <property type="entry name" value="apbA_panE"/>
    <property type="match status" value="1"/>
</dbReference>
<evidence type="ECO:0000256" key="3">
    <source>
        <dbReference type="ARBA" id="ARBA00023002"/>
    </source>
</evidence>
<evidence type="ECO:0000256" key="1">
    <source>
        <dbReference type="ARBA" id="ARBA00007870"/>
    </source>
</evidence>
<dbReference type="InterPro" id="IPR013328">
    <property type="entry name" value="6PGD_dom2"/>
</dbReference>
<dbReference type="Pfam" id="PF02558">
    <property type="entry name" value="ApbA"/>
    <property type="match status" value="1"/>
</dbReference>
<keyword evidence="2 4" id="KW-0521">NADP</keyword>
<comment type="function">
    <text evidence="4">Catalyzes the NADPH-dependent reduction of ketopantoate into pantoic acid.</text>
</comment>
<dbReference type="SUPFAM" id="SSF51735">
    <property type="entry name" value="NAD(P)-binding Rossmann-fold domains"/>
    <property type="match status" value="1"/>
</dbReference>
<dbReference type="SUPFAM" id="SSF48179">
    <property type="entry name" value="6-phosphogluconate dehydrogenase C-terminal domain-like"/>
    <property type="match status" value="1"/>
</dbReference>
<dbReference type="Proteomes" id="UP000199065">
    <property type="component" value="Unassembled WGS sequence"/>
</dbReference>
<proteinExistence type="inferred from homology"/>
<dbReference type="GO" id="GO:0005737">
    <property type="term" value="C:cytoplasm"/>
    <property type="evidence" value="ECO:0007669"/>
    <property type="project" value="TreeGrafter"/>
</dbReference>
<dbReference type="GO" id="GO:0015940">
    <property type="term" value="P:pantothenate biosynthetic process"/>
    <property type="evidence" value="ECO:0007669"/>
    <property type="project" value="UniProtKB-UniPathway"/>
</dbReference>
<dbReference type="UniPathway" id="UPA00028">
    <property type="reaction ID" value="UER00004"/>
</dbReference>
<dbReference type="Pfam" id="PF08546">
    <property type="entry name" value="ApbA_C"/>
    <property type="match status" value="1"/>
</dbReference>
<evidence type="ECO:0000256" key="4">
    <source>
        <dbReference type="RuleBase" id="RU362068"/>
    </source>
</evidence>
<organism evidence="7 8">
    <name type="scientific">Corynebacterium spheniscorum</name>
    <dbReference type="NCBI Taxonomy" id="185761"/>
    <lineage>
        <taxon>Bacteria</taxon>
        <taxon>Bacillati</taxon>
        <taxon>Actinomycetota</taxon>
        <taxon>Actinomycetes</taxon>
        <taxon>Mycobacteriales</taxon>
        <taxon>Corynebacteriaceae</taxon>
        <taxon>Corynebacterium</taxon>
    </lineage>
</organism>
<dbReference type="GO" id="GO:0008677">
    <property type="term" value="F:2-dehydropantoate 2-reductase activity"/>
    <property type="evidence" value="ECO:0007669"/>
    <property type="project" value="UniProtKB-EC"/>
</dbReference>
<keyword evidence="4" id="KW-0566">Pantothenate biosynthesis</keyword>
<dbReference type="AlphaFoldDB" id="A0A1I2RUZ8"/>
<dbReference type="EMBL" id="FOPJ01000004">
    <property type="protein sequence ID" value="SFG44362.1"/>
    <property type="molecule type" value="Genomic_DNA"/>
</dbReference>
<dbReference type="OrthoDB" id="9796561at2"/>
<reference evidence="7 8" key="1">
    <citation type="submission" date="2016-10" db="EMBL/GenBank/DDBJ databases">
        <authorList>
            <person name="de Groot N.N."/>
        </authorList>
    </citation>
    <scope>NUCLEOTIDE SEQUENCE [LARGE SCALE GENOMIC DNA]</scope>
    <source>
        <strain>J11</strain>
        <strain evidence="8">PG 39</strain>
    </source>
</reference>
<dbReference type="RefSeq" id="WP_092284880.1">
    <property type="nucleotide sequence ID" value="NZ_FOPJ01000004.1"/>
</dbReference>
<keyword evidence="3 4" id="KW-0560">Oxidoreductase</keyword>
<dbReference type="PANTHER" id="PTHR21708">
    <property type="entry name" value="PROBABLE 2-DEHYDROPANTOATE 2-REDUCTASE"/>
    <property type="match status" value="1"/>
</dbReference>
<dbReference type="InterPro" id="IPR036291">
    <property type="entry name" value="NAD(P)-bd_dom_sf"/>
</dbReference>
<gene>
    <name evidence="7" type="ORF">SAMN05660282_00911</name>
</gene>
<dbReference type="STRING" id="185761.SAMN05660282_00911"/>
<comment type="similarity">
    <text evidence="1 4">Belongs to the ketopantoate reductase family.</text>
</comment>
<dbReference type="NCBIfam" id="NF005091">
    <property type="entry name" value="PRK06522.2-2"/>
    <property type="match status" value="1"/>
</dbReference>
<dbReference type="InterPro" id="IPR013332">
    <property type="entry name" value="KPR_N"/>
</dbReference>